<accession>G9EN38</accession>
<dbReference type="EMBL" id="JH413817">
    <property type="protein sequence ID" value="EHL31199.1"/>
    <property type="molecule type" value="Genomic_DNA"/>
</dbReference>
<dbReference type="InParanoid" id="G9EN38"/>
<organism evidence="1 2">
    <name type="scientific">Legionella drancourtii LLAP12</name>
    <dbReference type="NCBI Taxonomy" id="658187"/>
    <lineage>
        <taxon>Bacteria</taxon>
        <taxon>Pseudomonadati</taxon>
        <taxon>Pseudomonadota</taxon>
        <taxon>Gammaproteobacteria</taxon>
        <taxon>Legionellales</taxon>
        <taxon>Legionellaceae</taxon>
        <taxon>Legionella</taxon>
    </lineage>
</organism>
<name>G9EN38_9GAMM</name>
<dbReference type="HOGENOM" id="CLU_3329472_0_0_6"/>
<evidence type="ECO:0000313" key="1">
    <source>
        <dbReference type="EMBL" id="EHL31199.1"/>
    </source>
</evidence>
<keyword evidence="2" id="KW-1185">Reference proteome</keyword>
<dbReference type="STRING" id="658187.LDG_6659"/>
<reference evidence="1 2" key="1">
    <citation type="journal article" date="2011" name="BMC Genomics">
        <title>Insight into cross-talk between intra-amoebal pathogens.</title>
        <authorList>
            <person name="Gimenez G."/>
            <person name="Bertelli C."/>
            <person name="Moliner C."/>
            <person name="Robert C."/>
            <person name="Raoult D."/>
            <person name="Fournier P.E."/>
            <person name="Greub G."/>
        </authorList>
    </citation>
    <scope>NUCLEOTIDE SEQUENCE [LARGE SCALE GENOMIC DNA]</scope>
    <source>
        <strain evidence="1 2">LLAP12</strain>
    </source>
</reference>
<proteinExistence type="predicted"/>
<dbReference type="AlphaFoldDB" id="G9EN38"/>
<dbReference type="Proteomes" id="UP000002770">
    <property type="component" value="Unassembled WGS sequence"/>
</dbReference>
<sequence length="38" mass="4323">MHAATVHMGQTAKALLMRKNRMMNTDVDHKNGFIKNNP</sequence>
<evidence type="ECO:0000313" key="2">
    <source>
        <dbReference type="Proteomes" id="UP000002770"/>
    </source>
</evidence>
<gene>
    <name evidence="1" type="ORF">LDG_6659</name>
</gene>
<protein>
    <submittedName>
        <fullName evidence="1">Uncharacterized protein</fullName>
    </submittedName>
</protein>